<feature type="domain" description="Ammonium transporter AmtB-like" evidence="7">
    <location>
        <begin position="80"/>
        <end position="137"/>
    </location>
</feature>
<name>A0A1D2MN88_ORCCI</name>
<evidence type="ECO:0000256" key="2">
    <source>
        <dbReference type="ARBA" id="ARBA00022692"/>
    </source>
</evidence>
<sequence length="143" mass="15732">MSNFVLGLLPNQSVLYPGWPLPTLSTLTSTSKHTKPQITSTMRMTQKPPMEGEGGGEMPTTTEQSSDVWVLDLTWDDATWILTASFIIFTMQTGFGMLESGCVSVKNEANIMMKNVVDVVFGGFTYWLFGFSLTFGAGMLKIN</sequence>
<gene>
    <name evidence="8" type="ORF">Ocin01_12275</name>
</gene>
<evidence type="ECO:0000256" key="6">
    <source>
        <dbReference type="SAM" id="Phobius"/>
    </source>
</evidence>
<feature type="region of interest" description="Disordered" evidence="5">
    <location>
        <begin position="27"/>
        <end position="62"/>
    </location>
</feature>
<dbReference type="Proteomes" id="UP000094527">
    <property type="component" value="Unassembled WGS sequence"/>
</dbReference>
<comment type="subcellular location">
    <subcellularLocation>
        <location evidence="1">Membrane</location>
        <topology evidence="1">Multi-pass membrane protein</topology>
    </subcellularLocation>
</comment>
<feature type="transmembrane region" description="Helical" evidence="6">
    <location>
        <begin position="78"/>
        <end position="98"/>
    </location>
</feature>
<dbReference type="Gene3D" id="1.10.3430.10">
    <property type="entry name" value="Ammonium transporter AmtB like domains"/>
    <property type="match status" value="1"/>
</dbReference>
<dbReference type="STRING" id="48709.A0A1D2MN88"/>
<dbReference type="PANTHER" id="PTHR11730:SF58">
    <property type="entry name" value="AMMONIUM TRANSPORTER"/>
    <property type="match status" value="1"/>
</dbReference>
<evidence type="ECO:0000256" key="3">
    <source>
        <dbReference type="ARBA" id="ARBA00022989"/>
    </source>
</evidence>
<evidence type="ECO:0000256" key="1">
    <source>
        <dbReference type="ARBA" id="ARBA00004141"/>
    </source>
</evidence>
<dbReference type="AlphaFoldDB" id="A0A1D2MN88"/>
<keyword evidence="2 6" id="KW-0812">Transmembrane</keyword>
<comment type="caution">
    <text evidence="8">The sequence shown here is derived from an EMBL/GenBank/DDBJ whole genome shotgun (WGS) entry which is preliminary data.</text>
</comment>
<dbReference type="GO" id="GO:0008519">
    <property type="term" value="F:ammonium channel activity"/>
    <property type="evidence" value="ECO:0007669"/>
    <property type="project" value="InterPro"/>
</dbReference>
<dbReference type="GO" id="GO:0097272">
    <property type="term" value="P:ammonium homeostasis"/>
    <property type="evidence" value="ECO:0007669"/>
    <property type="project" value="TreeGrafter"/>
</dbReference>
<evidence type="ECO:0000256" key="5">
    <source>
        <dbReference type="SAM" id="MobiDB-lite"/>
    </source>
</evidence>
<keyword evidence="9" id="KW-1185">Reference proteome</keyword>
<dbReference type="InterPro" id="IPR024041">
    <property type="entry name" value="NH4_transpt_AmtB-like_dom"/>
</dbReference>
<feature type="transmembrane region" description="Helical" evidence="6">
    <location>
        <begin position="119"/>
        <end position="140"/>
    </location>
</feature>
<dbReference type="PANTHER" id="PTHR11730">
    <property type="entry name" value="AMMONIUM TRANSPORTER"/>
    <property type="match status" value="1"/>
</dbReference>
<proteinExistence type="predicted"/>
<keyword evidence="4 6" id="KW-0472">Membrane</keyword>
<dbReference type="SUPFAM" id="SSF111352">
    <property type="entry name" value="Ammonium transporter"/>
    <property type="match status" value="1"/>
</dbReference>
<protein>
    <submittedName>
        <fullName evidence="8">Putative ammonium transporter 3</fullName>
    </submittedName>
</protein>
<accession>A0A1D2MN88</accession>
<evidence type="ECO:0000259" key="7">
    <source>
        <dbReference type="Pfam" id="PF00909"/>
    </source>
</evidence>
<dbReference type="EMBL" id="LJIJ01000809">
    <property type="protein sequence ID" value="ODM94408.1"/>
    <property type="molecule type" value="Genomic_DNA"/>
</dbReference>
<dbReference type="GO" id="GO:0005886">
    <property type="term" value="C:plasma membrane"/>
    <property type="evidence" value="ECO:0007669"/>
    <property type="project" value="TreeGrafter"/>
</dbReference>
<dbReference type="InterPro" id="IPR029020">
    <property type="entry name" value="Ammonium/urea_transptr"/>
</dbReference>
<dbReference type="OrthoDB" id="534912at2759"/>
<reference evidence="8 9" key="1">
    <citation type="journal article" date="2016" name="Genome Biol. Evol.">
        <title>Gene Family Evolution Reflects Adaptation to Soil Environmental Stressors in the Genome of the Collembolan Orchesella cincta.</title>
        <authorList>
            <person name="Faddeeva-Vakhrusheva A."/>
            <person name="Derks M.F."/>
            <person name="Anvar S.Y."/>
            <person name="Agamennone V."/>
            <person name="Suring W."/>
            <person name="Smit S."/>
            <person name="van Straalen N.M."/>
            <person name="Roelofs D."/>
        </authorList>
    </citation>
    <scope>NUCLEOTIDE SEQUENCE [LARGE SCALE GENOMIC DNA]</scope>
    <source>
        <tissue evidence="8">Mixed pool</tissue>
    </source>
</reference>
<organism evidence="8 9">
    <name type="scientific">Orchesella cincta</name>
    <name type="common">Springtail</name>
    <name type="synonym">Podura cincta</name>
    <dbReference type="NCBI Taxonomy" id="48709"/>
    <lineage>
        <taxon>Eukaryota</taxon>
        <taxon>Metazoa</taxon>
        <taxon>Ecdysozoa</taxon>
        <taxon>Arthropoda</taxon>
        <taxon>Hexapoda</taxon>
        <taxon>Collembola</taxon>
        <taxon>Entomobryomorpha</taxon>
        <taxon>Entomobryoidea</taxon>
        <taxon>Orchesellidae</taxon>
        <taxon>Orchesellinae</taxon>
        <taxon>Orchesella</taxon>
    </lineage>
</organism>
<dbReference type="Pfam" id="PF00909">
    <property type="entry name" value="Ammonium_transp"/>
    <property type="match status" value="1"/>
</dbReference>
<keyword evidence="3 6" id="KW-1133">Transmembrane helix</keyword>
<evidence type="ECO:0000256" key="4">
    <source>
        <dbReference type="ARBA" id="ARBA00023136"/>
    </source>
</evidence>
<evidence type="ECO:0000313" key="8">
    <source>
        <dbReference type="EMBL" id="ODM94408.1"/>
    </source>
</evidence>
<evidence type="ECO:0000313" key="9">
    <source>
        <dbReference type="Proteomes" id="UP000094527"/>
    </source>
</evidence>